<dbReference type="Proteomes" id="UP001311799">
    <property type="component" value="Unassembled WGS sequence"/>
</dbReference>
<dbReference type="AlphaFoldDB" id="A0AAV9XTL9"/>
<evidence type="ECO:0000313" key="2">
    <source>
        <dbReference type="EMBL" id="KAK6587972.1"/>
    </source>
</evidence>
<name>A0AAV9XTL9_9CRYT</name>
<proteinExistence type="predicted"/>
<sequence>MIKFGDRTDNDAETEYLYAENSVKPINQNSDTIVNNSEIECCILCGIENKNEFEEKSSFKFNDKIICYDCLLKLQNETNSMLIEELEVKNQINSNLKMGLEEQLQIISKCKYFITTLEEIISLQDLWKSICDVKNCEGVQSLLYESHAGIQRWNQKNRQLETENSNLKSQINQQISNISILESHIRSLQDDYNQSKDIIDTYKRVKIESDNLKSIASESTSLMEKFKIENDGLRVRCFKLEQRVKELTNNYGFEKPLLNINNNHSNPYSLNYFTLRTLSMGIQNDYNPSLIIENSTDIFSNRQLLNCVENCIYYLRGLVCW</sequence>
<accession>A0AAV9XTL9</accession>
<comment type="caution">
    <text evidence="2">The sequence shown here is derived from an EMBL/GenBank/DDBJ whole genome shotgun (WGS) entry which is preliminary data.</text>
</comment>
<protein>
    <submittedName>
        <fullName evidence="2">Uncharacterized protein</fullName>
    </submittedName>
</protein>
<keyword evidence="1" id="KW-0175">Coiled coil</keyword>
<reference evidence="2 3" key="1">
    <citation type="submission" date="2023-10" db="EMBL/GenBank/DDBJ databases">
        <title>Comparative genomics analysis reveals potential genetic determinants of host preference in Cryptosporidium xiaoi.</title>
        <authorList>
            <person name="Xiao L."/>
            <person name="Li J."/>
        </authorList>
    </citation>
    <scope>NUCLEOTIDE SEQUENCE [LARGE SCALE GENOMIC DNA]</scope>
    <source>
        <strain evidence="2 3">52996</strain>
    </source>
</reference>
<dbReference type="EMBL" id="JAWDEY010000035">
    <property type="protein sequence ID" value="KAK6587972.1"/>
    <property type="molecule type" value="Genomic_DNA"/>
</dbReference>
<evidence type="ECO:0000256" key="1">
    <source>
        <dbReference type="SAM" id="Coils"/>
    </source>
</evidence>
<evidence type="ECO:0000313" key="3">
    <source>
        <dbReference type="Proteomes" id="UP001311799"/>
    </source>
</evidence>
<gene>
    <name evidence="2" type="ORF">RS030_71152</name>
</gene>
<keyword evidence="3" id="KW-1185">Reference proteome</keyword>
<organism evidence="2 3">
    <name type="scientific">Cryptosporidium xiaoi</name>
    <dbReference type="NCBI Taxonomy" id="659607"/>
    <lineage>
        <taxon>Eukaryota</taxon>
        <taxon>Sar</taxon>
        <taxon>Alveolata</taxon>
        <taxon>Apicomplexa</taxon>
        <taxon>Conoidasida</taxon>
        <taxon>Coccidia</taxon>
        <taxon>Eucoccidiorida</taxon>
        <taxon>Eimeriorina</taxon>
        <taxon>Cryptosporidiidae</taxon>
        <taxon>Cryptosporidium</taxon>
    </lineage>
</organism>
<feature type="coiled-coil region" evidence="1">
    <location>
        <begin position="150"/>
        <end position="177"/>
    </location>
</feature>